<dbReference type="AlphaFoldDB" id="A0A4R5E025"/>
<keyword evidence="3" id="KW-1185">Reference proteome</keyword>
<feature type="compositionally biased region" description="Pro residues" evidence="1">
    <location>
        <begin position="98"/>
        <end position="111"/>
    </location>
</feature>
<evidence type="ECO:0000313" key="3">
    <source>
        <dbReference type="Proteomes" id="UP000295136"/>
    </source>
</evidence>
<dbReference type="EMBL" id="SMLD01000273">
    <property type="protein sequence ID" value="TDE22922.1"/>
    <property type="molecule type" value="Genomic_DNA"/>
</dbReference>
<name>A0A4R5E025_9ACTN</name>
<comment type="caution">
    <text evidence="2">The sequence shown here is derived from an EMBL/GenBank/DDBJ whole genome shotgun (WGS) entry which is preliminary data.</text>
</comment>
<evidence type="ECO:0008006" key="4">
    <source>
        <dbReference type="Google" id="ProtNLM"/>
    </source>
</evidence>
<gene>
    <name evidence="2" type="ORF">E1295_45950</name>
</gene>
<evidence type="ECO:0000256" key="1">
    <source>
        <dbReference type="SAM" id="MobiDB-lite"/>
    </source>
</evidence>
<reference evidence="2 3" key="1">
    <citation type="submission" date="2019-03" db="EMBL/GenBank/DDBJ databases">
        <title>Draft genome sequences of novel Actinobacteria.</title>
        <authorList>
            <person name="Sahin N."/>
            <person name="Ay H."/>
            <person name="Saygin H."/>
        </authorList>
    </citation>
    <scope>NUCLEOTIDE SEQUENCE [LARGE SCALE GENOMIC DNA]</scope>
    <source>
        <strain evidence="2 3">6K102</strain>
    </source>
</reference>
<evidence type="ECO:0000313" key="2">
    <source>
        <dbReference type="EMBL" id="TDE22922.1"/>
    </source>
</evidence>
<dbReference type="Pfam" id="PF13560">
    <property type="entry name" value="HTH_31"/>
    <property type="match status" value="1"/>
</dbReference>
<dbReference type="RefSeq" id="WP_132641380.1">
    <property type="nucleotide sequence ID" value="NZ_SMLD01000273.1"/>
</dbReference>
<dbReference type="Proteomes" id="UP000295136">
    <property type="component" value="Unassembled WGS sequence"/>
</dbReference>
<feature type="region of interest" description="Disordered" evidence="1">
    <location>
        <begin position="90"/>
        <end position="120"/>
    </location>
</feature>
<protein>
    <recommendedName>
        <fullName evidence="4">XRE family transcriptional regulator</fullName>
    </recommendedName>
</protein>
<organism evidence="2 3">
    <name type="scientific">Nonomuraea mesophila</name>
    <dbReference type="NCBI Taxonomy" id="2530382"/>
    <lineage>
        <taxon>Bacteria</taxon>
        <taxon>Bacillati</taxon>
        <taxon>Actinomycetota</taxon>
        <taxon>Actinomycetes</taxon>
        <taxon>Streptosporangiales</taxon>
        <taxon>Streptosporangiaceae</taxon>
        <taxon>Nonomuraea</taxon>
    </lineage>
</organism>
<proteinExistence type="predicted"/>
<sequence>MTTTPPPPPVTGEAAFMQELRRLKAWSGQSFRQLERRASAAGDVLPSSTASTMLGRNRLPRHEVLVAFVRACGLDEEQARAWADARAAIAGAAAAPAAAPPSDPPEGPTEGPPRRWAVPA</sequence>
<accession>A0A4R5E025</accession>
<feature type="non-terminal residue" evidence="2">
    <location>
        <position position="120"/>
    </location>
</feature>